<gene>
    <name evidence="2" type="ORF">FOZ61_007493</name>
</gene>
<feature type="region of interest" description="Disordered" evidence="1">
    <location>
        <begin position="96"/>
        <end position="285"/>
    </location>
</feature>
<reference evidence="2 3" key="1">
    <citation type="submission" date="2020-04" db="EMBL/GenBank/DDBJ databases">
        <title>Perkinsus olseni comparative genomics.</title>
        <authorList>
            <person name="Bogema D.R."/>
        </authorList>
    </citation>
    <scope>NUCLEOTIDE SEQUENCE [LARGE SCALE GENOMIC DNA]</scope>
    <source>
        <strain evidence="2">ATCC PRA-179</strain>
    </source>
</reference>
<evidence type="ECO:0000256" key="1">
    <source>
        <dbReference type="SAM" id="MobiDB-lite"/>
    </source>
</evidence>
<proteinExistence type="predicted"/>
<feature type="compositionally biased region" description="Polar residues" evidence="1">
    <location>
        <begin position="173"/>
        <end position="195"/>
    </location>
</feature>
<protein>
    <submittedName>
        <fullName evidence="2">Uncharacterized protein</fullName>
    </submittedName>
</protein>
<evidence type="ECO:0000313" key="3">
    <source>
        <dbReference type="Proteomes" id="UP000570595"/>
    </source>
</evidence>
<evidence type="ECO:0000313" key="2">
    <source>
        <dbReference type="EMBL" id="KAF4655594.1"/>
    </source>
</evidence>
<name>A0A7J6L8S2_PEROL</name>
<comment type="caution">
    <text evidence="2">The sequence shown here is derived from an EMBL/GenBank/DDBJ whole genome shotgun (WGS) entry which is preliminary data.</text>
</comment>
<accession>A0A7J6L8S2</accession>
<sequence>MPFPVYHQSLPPSTARGRPIVSREEHEDLKEAVAFLRCELDEERARRLKLERIVKLQRSRARSDGEYAFLADPAVLTTQPPLVLFLHDCFRETITSGGGIGPPPRAATQDPWATPLRPERCRASSQASSRWRRRSKPLSECTSSAPLSAPSEGNVGVQSPSPLTVRPHPNGPLYSTNRPRRQLPTSRTSIGLEQMTDSHTRTADPTGRSTTRGGGGWSWSPSVPTGRASSVKSNEHHRRTVQSRGGLFHDSTDEDDKSSTGRKYGERIDGADDERRLKTGRVGPV</sequence>
<feature type="compositionally biased region" description="Basic and acidic residues" evidence="1">
    <location>
        <begin position="257"/>
        <end position="277"/>
    </location>
</feature>
<dbReference type="Proteomes" id="UP000570595">
    <property type="component" value="Unassembled WGS sequence"/>
</dbReference>
<organism evidence="2 3">
    <name type="scientific">Perkinsus olseni</name>
    <name type="common">Perkinsus atlanticus</name>
    <dbReference type="NCBI Taxonomy" id="32597"/>
    <lineage>
        <taxon>Eukaryota</taxon>
        <taxon>Sar</taxon>
        <taxon>Alveolata</taxon>
        <taxon>Perkinsozoa</taxon>
        <taxon>Perkinsea</taxon>
        <taxon>Perkinsida</taxon>
        <taxon>Perkinsidae</taxon>
        <taxon>Perkinsus</taxon>
    </lineage>
</organism>
<dbReference type="AlphaFoldDB" id="A0A7J6L8S2"/>
<dbReference type="EMBL" id="JABAHT010000458">
    <property type="protein sequence ID" value="KAF4655594.1"/>
    <property type="molecule type" value="Genomic_DNA"/>
</dbReference>